<dbReference type="InterPro" id="IPR004529">
    <property type="entry name" value="Phe-tRNA-synth_IIc_asu"/>
</dbReference>
<keyword evidence="4 13" id="KW-0963">Cytoplasm</keyword>
<evidence type="ECO:0000313" key="15">
    <source>
        <dbReference type="EMBL" id="MBR7889696.1"/>
    </source>
</evidence>
<organism evidence="15 16">
    <name type="scientific">Marinomonas vulgaris</name>
    <dbReference type="NCBI Taxonomy" id="2823372"/>
    <lineage>
        <taxon>Bacteria</taxon>
        <taxon>Pseudomonadati</taxon>
        <taxon>Pseudomonadota</taxon>
        <taxon>Gammaproteobacteria</taxon>
        <taxon>Oceanospirillales</taxon>
        <taxon>Oceanospirillaceae</taxon>
        <taxon>Marinomonas</taxon>
    </lineage>
</organism>
<evidence type="ECO:0000256" key="6">
    <source>
        <dbReference type="ARBA" id="ARBA00022723"/>
    </source>
</evidence>
<dbReference type="PANTHER" id="PTHR11538">
    <property type="entry name" value="PHENYLALANYL-TRNA SYNTHETASE"/>
    <property type="match status" value="1"/>
</dbReference>
<keyword evidence="16" id="KW-1185">Reference proteome</keyword>
<gene>
    <name evidence="13 15" type="primary">pheS</name>
    <name evidence="15" type="ORF">J9B83_12190</name>
</gene>
<keyword evidence="11 13" id="KW-0030">Aminoacyl-tRNA synthetase</keyword>
<dbReference type="PROSITE" id="PS50862">
    <property type="entry name" value="AA_TRNA_LIGASE_II"/>
    <property type="match status" value="1"/>
</dbReference>
<proteinExistence type="inferred from homology"/>
<comment type="caution">
    <text evidence="15">The sequence shown here is derived from an EMBL/GenBank/DDBJ whole genome shotgun (WGS) entry which is preliminary data.</text>
</comment>
<protein>
    <recommendedName>
        <fullName evidence="13">Phenylalanine--tRNA ligase alpha subunit</fullName>
        <ecNumber evidence="13">6.1.1.20</ecNumber>
    </recommendedName>
    <alternativeName>
        <fullName evidence="13">Phenylalanyl-tRNA synthetase alpha subunit</fullName>
        <shortName evidence="13">PheRS</shortName>
    </alternativeName>
</protein>
<keyword evidence="8 13" id="KW-0067">ATP-binding</keyword>
<dbReference type="InterPro" id="IPR006195">
    <property type="entry name" value="aa-tRNA-synth_II"/>
</dbReference>
<dbReference type="InterPro" id="IPR010978">
    <property type="entry name" value="tRNA-bd_arm"/>
</dbReference>
<keyword evidence="5 13" id="KW-0436">Ligase</keyword>
<keyword evidence="6 13" id="KW-0479">Metal-binding</keyword>
<dbReference type="SUPFAM" id="SSF46589">
    <property type="entry name" value="tRNA-binding arm"/>
    <property type="match status" value="1"/>
</dbReference>
<evidence type="ECO:0000256" key="3">
    <source>
        <dbReference type="ARBA" id="ARBA00011209"/>
    </source>
</evidence>
<dbReference type="InterPro" id="IPR002319">
    <property type="entry name" value="Phenylalanyl-tRNA_Synthase"/>
</dbReference>
<dbReference type="InterPro" id="IPR004188">
    <property type="entry name" value="Phe-tRNA_ligase_II_N"/>
</dbReference>
<evidence type="ECO:0000256" key="2">
    <source>
        <dbReference type="ARBA" id="ARBA00010207"/>
    </source>
</evidence>
<keyword evidence="10 13" id="KW-0648">Protein biosynthesis</keyword>
<evidence type="ECO:0000313" key="16">
    <source>
        <dbReference type="Proteomes" id="UP000679722"/>
    </source>
</evidence>
<comment type="cofactor">
    <cofactor evidence="13">
        <name>Mg(2+)</name>
        <dbReference type="ChEBI" id="CHEBI:18420"/>
    </cofactor>
    <text evidence="13">Binds 2 magnesium ions per tetramer.</text>
</comment>
<dbReference type="Pfam" id="PF01409">
    <property type="entry name" value="tRNA-synt_2d"/>
    <property type="match status" value="1"/>
</dbReference>
<evidence type="ECO:0000256" key="4">
    <source>
        <dbReference type="ARBA" id="ARBA00022490"/>
    </source>
</evidence>
<dbReference type="CDD" id="cd00496">
    <property type="entry name" value="PheRS_alpha_core"/>
    <property type="match status" value="1"/>
</dbReference>
<comment type="subunit">
    <text evidence="3 13">Tetramer of two alpha and two beta subunits.</text>
</comment>
<evidence type="ECO:0000256" key="5">
    <source>
        <dbReference type="ARBA" id="ARBA00022598"/>
    </source>
</evidence>
<comment type="similarity">
    <text evidence="2 13">Belongs to the class-II aminoacyl-tRNA synthetase family. Phe-tRNA synthetase alpha subunit type 1 subfamily.</text>
</comment>
<dbReference type="Proteomes" id="UP000679722">
    <property type="component" value="Unassembled WGS sequence"/>
</dbReference>
<dbReference type="SUPFAM" id="SSF55681">
    <property type="entry name" value="Class II aaRS and biotin synthetases"/>
    <property type="match status" value="1"/>
</dbReference>
<reference evidence="16" key="2">
    <citation type="submission" date="2023-07" db="EMBL/GenBank/DDBJ databases">
        <title>Marinomonas vulgaris A79, complete genome.</title>
        <authorList>
            <person name="Ying J.-J."/>
        </authorList>
    </citation>
    <scope>NUCLEOTIDE SEQUENCE [LARGE SCALE GENOMIC DNA]</scope>
    <source>
        <strain evidence="16">A79</strain>
    </source>
</reference>
<accession>A0ABS5HDG2</accession>
<evidence type="ECO:0000256" key="13">
    <source>
        <dbReference type="HAMAP-Rule" id="MF_00281"/>
    </source>
</evidence>
<comment type="subcellular location">
    <subcellularLocation>
        <location evidence="1 13">Cytoplasm</location>
    </subcellularLocation>
</comment>
<sequence length="331" mass="37380">MENLKQILADALNAVAASESEAALDDVRVHYLGKKGALTALLKQLGNVSAEDRPKFGQLVNEAKGQVQEKITEHKAQLTKAALNAKLSSETIDISLSGKGQDIGGLHPVTRTMERIETFFRGIGFDVAAGPEIEDDYHNFEALNIPAHHPARAMQDTFYFNPNTVLRTHTSPVQVRTMETTQPPIRIICPGRVYRCDSDQTHTPMFHQVEGLLIDENISFADLKGILQQFLNVFFEDDLKVRFRPSYFPFTEPSIEVDIMRTNSKGEESWLEVLGCGMVHPKVLEMSGIDSEKYTGFAFGMGVERFAMLRYKVDDLRMFFENDLRFLKQFK</sequence>
<dbReference type="PANTHER" id="PTHR11538:SF41">
    <property type="entry name" value="PHENYLALANINE--TRNA LIGASE, MITOCHONDRIAL"/>
    <property type="match status" value="1"/>
</dbReference>
<comment type="catalytic activity">
    <reaction evidence="12 13">
        <text>tRNA(Phe) + L-phenylalanine + ATP = L-phenylalanyl-tRNA(Phe) + AMP + diphosphate + H(+)</text>
        <dbReference type="Rhea" id="RHEA:19413"/>
        <dbReference type="Rhea" id="RHEA-COMP:9668"/>
        <dbReference type="Rhea" id="RHEA-COMP:9699"/>
        <dbReference type="ChEBI" id="CHEBI:15378"/>
        <dbReference type="ChEBI" id="CHEBI:30616"/>
        <dbReference type="ChEBI" id="CHEBI:33019"/>
        <dbReference type="ChEBI" id="CHEBI:58095"/>
        <dbReference type="ChEBI" id="CHEBI:78442"/>
        <dbReference type="ChEBI" id="CHEBI:78531"/>
        <dbReference type="ChEBI" id="CHEBI:456215"/>
        <dbReference type="EC" id="6.1.1.20"/>
    </reaction>
</comment>
<keyword evidence="9 13" id="KW-0460">Magnesium</keyword>
<reference evidence="15 16" key="1">
    <citation type="submission" date="2021-04" db="EMBL/GenBank/DDBJ databases">
        <authorList>
            <person name="Sun C."/>
        </authorList>
    </citation>
    <scope>NUCLEOTIDE SEQUENCE [LARGE SCALE GENOMIC DNA]</scope>
    <source>
        <strain evidence="15 16">A79</strain>
    </source>
</reference>
<evidence type="ECO:0000256" key="1">
    <source>
        <dbReference type="ARBA" id="ARBA00004496"/>
    </source>
</evidence>
<dbReference type="GO" id="GO:0004826">
    <property type="term" value="F:phenylalanine-tRNA ligase activity"/>
    <property type="evidence" value="ECO:0007669"/>
    <property type="project" value="UniProtKB-EC"/>
</dbReference>
<dbReference type="InterPro" id="IPR022911">
    <property type="entry name" value="Phe_tRNA_ligase_alpha1_bac"/>
</dbReference>
<dbReference type="Pfam" id="PF02912">
    <property type="entry name" value="Phe_tRNA-synt_N"/>
    <property type="match status" value="1"/>
</dbReference>
<dbReference type="NCBIfam" id="TIGR00468">
    <property type="entry name" value="pheS"/>
    <property type="match status" value="1"/>
</dbReference>
<dbReference type="RefSeq" id="WP_211537132.1">
    <property type="nucleotide sequence ID" value="NZ_JAGSSV010000018.1"/>
</dbReference>
<keyword evidence="7 13" id="KW-0547">Nucleotide-binding</keyword>
<name>A0ABS5HDG2_9GAMM</name>
<dbReference type="InterPro" id="IPR045864">
    <property type="entry name" value="aa-tRNA-synth_II/BPL/LPL"/>
</dbReference>
<dbReference type="EC" id="6.1.1.20" evidence="13"/>
<evidence type="ECO:0000256" key="11">
    <source>
        <dbReference type="ARBA" id="ARBA00023146"/>
    </source>
</evidence>
<dbReference type="Gene3D" id="3.30.930.10">
    <property type="entry name" value="Bira Bifunctional Protein, Domain 2"/>
    <property type="match status" value="1"/>
</dbReference>
<evidence type="ECO:0000256" key="9">
    <source>
        <dbReference type="ARBA" id="ARBA00022842"/>
    </source>
</evidence>
<evidence type="ECO:0000256" key="7">
    <source>
        <dbReference type="ARBA" id="ARBA00022741"/>
    </source>
</evidence>
<evidence type="ECO:0000256" key="8">
    <source>
        <dbReference type="ARBA" id="ARBA00022840"/>
    </source>
</evidence>
<evidence type="ECO:0000256" key="12">
    <source>
        <dbReference type="ARBA" id="ARBA00049255"/>
    </source>
</evidence>
<dbReference type="EMBL" id="JAGSSV010000018">
    <property type="protein sequence ID" value="MBR7889696.1"/>
    <property type="molecule type" value="Genomic_DNA"/>
</dbReference>
<evidence type="ECO:0000256" key="10">
    <source>
        <dbReference type="ARBA" id="ARBA00022917"/>
    </source>
</evidence>
<feature type="binding site" evidence="13">
    <location>
        <position position="252"/>
    </location>
    <ligand>
        <name>Mg(2+)</name>
        <dbReference type="ChEBI" id="CHEBI:18420"/>
        <note>shared with beta subunit</note>
    </ligand>
</feature>
<evidence type="ECO:0000259" key="14">
    <source>
        <dbReference type="PROSITE" id="PS50862"/>
    </source>
</evidence>
<feature type="domain" description="Aminoacyl-transfer RNA synthetases class-II family profile" evidence="14">
    <location>
        <begin position="119"/>
        <end position="321"/>
    </location>
</feature>
<dbReference type="HAMAP" id="MF_00281">
    <property type="entry name" value="Phe_tRNA_synth_alpha1"/>
    <property type="match status" value="1"/>
</dbReference>